<evidence type="ECO:0000256" key="1">
    <source>
        <dbReference type="ARBA" id="ARBA00006484"/>
    </source>
</evidence>
<dbReference type="PANTHER" id="PTHR42901">
    <property type="entry name" value="ALCOHOL DEHYDROGENASE"/>
    <property type="match status" value="1"/>
</dbReference>
<dbReference type="Pfam" id="PF00106">
    <property type="entry name" value="adh_short"/>
    <property type="match status" value="1"/>
</dbReference>
<evidence type="ECO:0000313" key="7">
    <source>
        <dbReference type="Proteomes" id="UP000002009"/>
    </source>
</evidence>
<organism evidence="6 7">
    <name type="scientific">Micromonas commoda (strain RCC299 / NOUM17 / CCMP2709)</name>
    <name type="common">Picoplanktonic green alga</name>
    <dbReference type="NCBI Taxonomy" id="296587"/>
    <lineage>
        <taxon>Eukaryota</taxon>
        <taxon>Viridiplantae</taxon>
        <taxon>Chlorophyta</taxon>
        <taxon>Mamiellophyceae</taxon>
        <taxon>Mamiellales</taxon>
        <taxon>Mamiellaceae</taxon>
        <taxon>Micromonas</taxon>
    </lineage>
</organism>
<dbReference type="InterPro" id="IPR057326">
    <property type="entry name" value="KR_dom"/>
</dbReference>
<dbReference type="PRINTS" id="PR00080">
    <property type="entry name" value="SDRFAMILY"/>
</dbReference>
<dbReference type="KEGG" id="mis:MICPUN_56784"/>
<feature type="region of interest" description="Disordered" evidence="4">
    <location>
        <begin position="29"/>
        <end position="53"/>
    </location>
</feature>
<dbReference type="SUPFAM" id="SSF51735">
    <property type="entry name" value="NAD(P)-binding Rossmann-fold domains"/>
    <property type="match status" value="1"/>
</dbReference>
<reference evidence="6 7" key="1">
    <citation type="journal article" date="2009" name="Science">
        <title>Green evolution and dynamic adaptations revealed by genomes of the marine picoeukaryotes Micromonas.</title>
        <authorList>
            <person name="Worden A.Z."/>
            <person name="Lee J.H."/>
            <person name="Mock T."/>
            <person name="Rouze P."/>
            <person name="Simmons M.P."/>
            <person name="Aerts A.L."/>
            <person name="Allen A.E."/>
            <person name="Cuvelier M.L."/>
            <person name="Derelle E."/>
            <person name="Everett M.V."/>
            <person name="Foulon E."/>
            <person name="Grimwood J."/>
            <person name="Gundlach H."/>
            <person name="Henrissat B."/>
            <person name="Napoli C."/>
            <person name="McDonald S.M."/>
            <person name="Parker M.S."/>
            <person name="Rombauts S."/>
            <person name="Salamov A."/>
            <person name="Von Dassow P."/>
            <person name="Badger J.H."/>
            <person name="Coutinho P.M."/>
            <person name="Demir E."/>
            <person name="Dubchak I."/>
            <person name="Gentemann C."/>
            <person name="Eikrem W."/>
            <person name="Gready J.E."/>
            <person name="John U."/>
            <person name="Lanier W."/>
            <person name="Lindquist E.A."/>
            <person name="Lucas S."/>
            <person name="Mayer K.F."/>
            <person name="Moreau H."/>
            <person name="Not F."/>
            <person name="Otillar R."/>
            <person name="Panaud O."/>
            <person name="Pangilinan J."/>
            <person name="Paulsen I."/>
            <person name="Piegu B."/>
            <person name="Poliakov A."/>
            <person name="Robbens S."/>
            <person name="Schmutz J."/>
            <person name="Toulza E."/>
            <person name="Wyss T."/>
            <person name="Zelensky A."/>
            <person name="Zhou K."/>
            <person name="Armbrust E.V."/>
            <person name="Bhattacharya D."/>
            <person name="Goodenough U.W."/>
            <person name="Van de Peer Y."/>
            <person name="Grigoriev I.V."/>
        </authorList>
    </citation>
    <scope>NUCLEOTIDE SEQUENCE [LARGE SCALE GENOMIC DNA]</scope>
    <source>
        <strain evidence="7">RCC299 / NOUM17</strain>
    </source>
</reference>
<dbReference type="PANTHER" id="PTHR42901:SF1">
    <property type="entry name" value="ALCOHOL DEHYDROGENASE"/>
    <property type="match status" value="1"/>
</dbReference>
<dbReference type="EMBL" id="CP001324">
    <property type="protein sequence ID" value="ACO62128.1"/>
    <property type="molecule type" value="Genomic_DNA"/>
</dbReference>
<dbReference type="GeneID" id="8241629"/>
<dbReference type="FunFam" id="3.40.50.720:FF:000047">
    <property type="entry name" value="NADP-dependent L-serine/L-allo-threonine dehydrogenase"/>
    <property type="match status" value="1"/>
</dbReference>
<dbReference type="InterPro" id="IPR002347">
    <property type="entry name" value="SDR_fam"/>
</dbReference>
<dbReference type="Proteomes" id="UP000002009">
    <property type="component" value="Chromosome 3"/>
</dbReference>
<accession>C1E188</accession>
<dbReference type="RefSeq" id="XP_002500870.1">
    <property type="nucleotide sequence ID" value="XM_002500824.1"/>
</dbReference>
<feature type="domain" description="Ketoreductase" evidence="5">
    <location>
        <begin position="93"/>
        <end position="275"/>
    </location>
</feature>
<evidence type="ECO:0000259" key="5">
    <source>
        <dbReference type="SMART" id="SM00822"/>
    </source>
</evidence>
<evidence type="ECO:0000313" key="6">
    <source>
        <dbReference type="EMBL" id="ACO62128.1"/>
    </source>
</evidence>
<sequence length="345" mass="35963">MSLLARTSRAAFSFLGSSQGTRALRLASTAAPPRGHHLHTAPRHLPASHLARPSTAPSFATRAMSSGNDQATTHVPPAPGVSKLYAAEPVAGRCALITGASSGIGQATAERLAELGCRLVVAARRKDRLDALATRLANDFGAKVHCVALDVTDVDAVMSLPSALPAEFADVSILVNNAGGALGTAKCTENNMDDVATMLDANVKGVVACTRAFSPGMVERGCGHVVNISSIAGVEWYGGGSVYCATKAAINAFTYASRKDLHDTPCKITSVSPGFVNTEFATVRFKGDKGKADNVYAGMKYGGPLLAEDIADNIVYALTRPGRVQVCDMLVYPTCQASARDIARE</sequence>
<dbReference type="InParanoid" id="C1E188"/>
<dbReference type="Gene3D" id="3.40.50.720">
    <property type="entry name" value="NAD(P)-binding Rossmann-like Domain"/>
    <property type="match status" value="1"/>
</dbReference>
<dbReference type="AlphaFoldDB" id="C1E188"/>
<evidence type="ECO:0000256" key="2">
    <source>
        <dbReference type="ARBA" id="ARBA00023002"/>
    </source>
</evidence>
<gene>
    <name evidence="6" type="ORF">MICPUN_56784</name>
</gene>
<name>C1E188_MICCC</name>
<dbReference type="GO" id="GO:0016616">
    <property type="term" value="F:oxidoreductase activity, acting on the CH-OH group of donors, NAD or NADP as acceptor"/>
    <property type="evidence" value="ECO:0007669"/>
    <property type="project" value="UniProtKB-ARBA"/>
</dbReference>
<dbReference type="eggNOG" id="KOG1205">
    <property type="taxonomic scope" value="Eukaryota"/>
</dbReference>
<dbReference type="PRINTS" id="PR00081">
    <property type="entry name" value="GDHRDH"/>
</dbReference>
<comment type="similarity">
    <text evidence="1 3">Belongs to the short-chain dehydrogenases/reductases (SDR) family.</text>
</comment>
<keyword evidence="7" id="KW-1185">Reference proteome</keyword>
<dbReference type="SMART" id="SM00822">
    <property type="entry name" value="PKS_KR"/>
    <property type="match status" value="1"/>
</dbReference>
<dbReference type="STRING" id="296587.C1E188"/>
<keyword evidence="2" id="KW-0560">Oxidoreductase</keyword>
<dbReference type="OMA" id="WRWMWET"/>
<proteinExistence type="inferred from homology"/>
<evidence type="ECO:0000256" key="3">
    <source>
        <dbReference type="RuleBase" id="RU000363"/>
    </source>
</evidence>
<dbReference type="OrthoDB" id="1933717at2759"/>
<dbReference type="InterPro" id="IPR036291">
    <property type="entry name" value="NAD(P)-bd_dom_sf"/>
</dbReference>
<protein>
    <recommendedName>
        <fullName evidence="5">Ketoreductase domain-containing protein</fullName>
    </recommendedName>
</protein>
<evidence type="ECO:0000256" key="4">
    <source>
        <dbReference type="SAM" id="MobiDB-lite"/>
    </source>
</evidence>